<evidence type="ECO:0000313" key="4">
    <source>
        <dbReference type="Proteomes" id="UP000321558"/>
    </source>
</evidence>
<dbReference type="EMBL" id="BJYM01000016">
    <property type="protein sequence ID" value="GEN88803.1"/>
    <property type="molecule type" value="Genomic_DNA"/>
</dbReference>
<dbReference type="Gene3D" id="1.10.260.40">
    <property type="entry name" value="lambda repressor-like DNA-binding domains"/>
    <property type="match status" value="1"/>
</dbReference>
<evidence type="ECO:0000259" key="2">
    <source>
        <dbReference type="PROSITE" id="PS50943"/>
    </source>
</evidence>
<dbReference type="PROSITE" id="PS50943">
    <property type="entry name" value="HTH_CROC1"/>
    <property type="match status" value="1"/>
</dbReference>
<dbReference type="RefSeq" id="WP_147211706.1">
    <property type="nucleotide sequence ID" value="NZ_BJYM01000016.1"/>
</dbReference>
<dbReference type="AlphaFoldDB" id="A0A511ZMX2"/>
<gene>
    <name evidence="3" type="ORF">OSO01_35420</name>
</gene>
<sequence>MRMNIGPIITEKRKEKKITQQELADFIGVSKASVSKWETGQTYPDITSLPMLAAYFNVSIDSLLGYESQLDPKEIQHIYASLKGAFETKPAEDVLVSIRSFIRRYYSCYPFILQMGLLIMNHIDRLPGEDGEEKNQRYMNEAKDLFVHVRTQAKDPELITKAFKLEAYSLFTLKEADQVLEILGEYPPGIFPVESLISGAFQMKGETDRAIGTLQSALFQYVIIVMSAFTNYLQLLIESPDKFKETVQRGKAIADTFELAPLHPVALMNFQLSAAFGYAQIKEEHAALSMLEEFTEVIKEISFPVVLHGDDYFDQVDDWFNNLDIGNQMPRDSMLVKENFISAVVDNPLFLNLQEKERFQQINMQLKRLLESEEGK</sequence>
<evidence type="ECO:0000256" key="1">
    <source>
        <dbReference type="ARBA" id="ARBA00023125"/>
    </source>
</evidence>
<protein>
    <submittedName>
        <fullName evidence="3">Transcriptional regulator</fullName>
    </submittedName>
</protein>
<reference evidence="3 4" key="1">
    <citation type="submission" date="2019-07" db="EMBL/GenBank/DDBJ databases">
        <title>Whole genome shotgun sequence of Oceanobacillus sojae NBRC 105379.</title>
        <authorList>
            <person name="Hosoyama A."/>
            <person name="Uohara A."/>
            <person name="Ohji S."/>
            <person name="Ichikawa N."/>
        </authorList>
    </citation>
    <scope>NUCLEOTIDE SEQUENCE [LARGE SCALE GENOMIC DNA]</scope>
    <source>
        <strain evidence="3 4">NBRC 105379</strain>
    </source>
</reference>
<dbReference type="GO" id="GO:0003677">
    <property type="term" value="F:DNA binding"/>
    <property type="evidence" value="ECO:0007669"/>
    <property type="project" value="UniProtKB-KW"/>
</dbReference>
<organism evidence="3 4">
    <name type="scientific">Oceanobacillus sojae</name>
    <dbReference type="NCBI Taxonomy" id="582851"/>
    <lineage>
        <taxon>Bacteria</taxon>
        <taxon>Bacillati</taxon>
        <taxon>Bacillota</taxon>
        <taxon>Bacilli</taxon>
        <taxon>Bacillales</taxon>
        <taxon>Bacillaceae</taxon>
        <taxon>Oceanobacillus</taxon>
    </lineage>
</organism>
<dbReference type="CDD" id="cd00093">
    <property type="entry name" value="HTH_XRE"/>
    <property type="match status" value="1"/>
</dbReference>
<proteinExistence type="predicted"/>
<dbReference type="Pfam" id="PF01381">
    <property type="entry name" value="HTH_3"/>
    <property type="match status" value="1"/>
</dbReference>
<dbReference type="OrthoDB" id="9812495at2"/>
<dbReference type="STRING" id="582851.GCA_900162665_01753"/>
<accession>A0A511ZMX2</accession>
<keyword evidence="4" id="KW-1185">Reference proteome</keyword>
<dbReference type="SMART" id="SM00530">
    <property type="entry name" value="HTH_XRE"/>
    <property type="match status" value="1"/>
</dbReference>
<evidence type="ECO:0000313" key="3">
    <source>
        <dbReference type="EMBL" id="GEN88803.1"/>
    </source>
</evidence>
<keyword evidence="1" id="KW-0238">DNA-binding</keyword>
<dbReference type="PANTHER" id="PTHR46558:SF11">
    <property type="entry name" value="HTH-TYPE TRANSCRIPTIONAL REGULATOR XRE"/>
    <property type="match status" value="1"/>
</dbReference>
<dbReference type="InterPro" id="IPR001387">
    <property type="entry name" value="Cro/C1-type_HTH"/>
</dbReference>
<name>A0A511ZMX2_9BACI</name>
<dbReference type="SUPFAM" id="SSF47413">
    <property type="entry name" value="lambda repressor-like DNA-binding domains"/>
    <property type="match status" value="1"/>
</dbReference>
<dbReference type="Proteomes" id="UP000321558">
    <property type="component" value="Unassembled WGS sequence"/>
</dbReference>
<dbReference type="InterPro" id="IPR010982">
    <property type="entry name" value="Lambda_DNA-bd_dom_sf"/>
</dbReference>
<dbReference type="PANTHER" id="PTHR46558">
    <property type="entry name" value="TRACRIPTIONAL REGULATORY PROTEIN-RELATED-RELATED"/>
    <property type="match status" value="1"/>
</dbReference>
<comment type="caution">
    <text evidence="3">The sequence shown here is derived from an EMBL/GenBank/DDBJ whole genome shotgun (WGS) entry which is preliminary data.</text>
</comment>
<feature type="domain" description="HTH cro/C1-type" evidence="2">
    <location>
        <begin position="9"/>
        <end position="63"/>
    </location>
</feature>